<evidence type="ECO:0000256" key="3">
    <source>
        <dbReference type="ARBA" id="ARBA00022723"/>
    </source>
</evidence>
<evidence type="ECO:0000256" key="5">
    <source>
        <dbReference type="ARBA" id="ARBA00038978"/>
    </source>
</evidence>
<evidence type="ECO:0000256" key="6">
    <source>
        <dbReference type="ARBA" id="ARBA00041027"/>
    </source>
</evidence>
<dbReference type="Pfam" id="PF07732">
    <property type="entry name" value="Cu-oxidase_3"/>
    <property type="match status" value="1"/>
</dbReference>
<dbReference type="InterPro" id="IPR002355">
    <property type="entry name" value="Cu_oxidase_Cu_BS"/>
</dbReference>
<dbReference type="AlphaFoldDB" id="A0A1H8UU00"/>
<name>A0A1H8UU00_9ACTN</name>
<organism evidence="13 14">
    <name type="scientific">Trujillonella endophytica</name>
    <dbReference type="NCBI Taxonomy" id="673521"/>
    <lineage>
        <taxon>Bacteria</taxon>
        <taxon>Bacillati</taxon>
        <taxon>Actinomycetota</taxon>
        <taxon>Actinomycetes</taxon>
        <taxon>Geodermatophilales</taxon>
        <taxon>Geodermatophilaceae</taxon>
        <taxon>Trujillonella</taxon>
    </lineage>
</organism>
<comment type="subunit">
    <text evidence="2">Monomer.</text>
</comment>
<dbReference type="GO" id="GO:0016491">
    <property type="term" value="F:oxidoreductase activity"/>
    <property type="evidence" value="ECO:0007669"/>
    <property type="project" value="UniProtKB-KW"/>
</dbReference>
<sequence>MSPRAPGGTGRPGSPGRHPAGVLSRRALLGTALAGLALPALSACRGGPTPRATSSTPPRRPAPALADDGIPLVPTPPLAPSTIDPDGVRVFRLRARAGTTEFRPGVATPTCGYEGAYLGPTLRARRGETVRVEVVNELLQDTTLHWHGMELPGAADGGPHALIPSGGSSWPTWTVAQPAATLWYHPHPHGATTAQVLRGLAGAFLVDDPDGRGSPGLPDEYGVDDVPLLLQDQRLTADGRIDEETRTAIGPLGDVVLVNGVAGGCLPVTTTRVRLRVVNASPARVYALAAADGRDLVLVGTDGGLLAAPVPVRSVRLSPGERAEVVVALTPGERLGLVSLPPDLGLLPQLAGTYGAAGTLPLLELRAAAELRPSPDLPATTAVVPPADAASAGGERRFELSAGRINGRTPDPGRIDLRVPLGATEVWTVTSAHEQPHSFHPHGVRFRVLSVGGAAPPPELAGWKDTVYVPPRTPLRLLVRFDQPADERTPFMYHCHVLWHEDQGMMGQFVVDPET</sequence>
<dbReference type="GO" id="GO:0051301">
    <property type="term" value="P:cell division"/>
    <property type="evidence" value="ECO:0007669"/>
    <property type="project" value="UniProtKB-KW"/>
</dbReference>
<dbReference type="Pfam" id="PF07731">
    <property type="entry name" value="Cu-oxidase_2"/>
    <property type="match status" value="1"/>
</dbReference>
<dbReference type="PANTHER" id="PTHR48267">
    <property type="entry name" value="CUPREDOXIN SUPERFAMILY PROTEIN"/>
    <property type="match status" value="1"/>
</dbReference>
<dbReference type="RefSeq" id="WP_211435675.1">
    <property type="nucleotide sequence ID" value="NZ_FOEE01000009.1"/>
</dbReference>
<evidence type="ECO:0000256" key="1">
    <source>
        <dbReference type="ARBA" id="ARBA00010609"/>
    </source>
</evidence>
<evidence type="ECO:0000256" key="4">
    <source>
        <dbReference type="ARBA" id="ARBA00023002"/>
    </source>
</evidence>
<evidence type="ECO:0000313" key="14">
    <source>
        <dbReference type="Proteomes" id="UP000198960"/>
    </source>
</evidence>
<keyword evidence="13" id="KW-0167">Capsid protein</keyword>
<dbReference type="STRING" id="673521.SAMN05660991_03056"/>
<comment type="similarity">
    <text evidence="1">Belongs to the multicopper oxidase family.</text>
</comment>
<protein>
    <recommendedName>
        <fullName evidence="6">Multicopper oxidase CueO</fullName>
        <ecNumber evidence="5">1.16.3.4</ecNumber>
    </recommendedName>
    <alternativeName>
        <fullName evidence="7">Copper efflux oxidase</fullName>
    </alternativeName>
    <alternativeName>
        <fullName evidence="8">Cuprous oxidase</fullName>
    </alternativeName>
</protein>
<feature type="region of interest" description="Disordered" evidence="10">
    <location>
        <begin position="1"/>
        <end position="21"/>
    </location>
</feature>
<dbReference type="Proteomes" id="UP000198960">
    <property type="component" value="Unassembled WGS sequence"/>
</dbReference>
<accession>A0A1H8UU00</accession>
<dbReference type="InterPro" id="IPR006311">
    <property type="entry name" value="TAT_signal"/>
</dbReference>
<dbReference type="EC" id="1.16.3.4" evidence="5"/>
<keyword evidence="13" id="KW-0946">Virion</keyword>
<evidence type="ECO:0000259" key="12">
    <source>
        <dbReference type="Pfam" id="PF07732"/>
    </source>
</evidence>
<keyword evidence="14" id="KW-1185">Reference proteome</keyword>
<dbReference type="PROSITE" id="PS00080">
    <property type="entry name" value="MULTICOPPER_OXIDASE2"/>
    <property type="match status" value="1"/>
</dbReference>
<gene>
    <name evidence="13" type="ORF">SAMN05660991_03056</name>
</gene>
<keyword evidence="13" id="KW-0132">Cell division</keyword>
<dbReference type="SUPFAM" id="SSF49503">
    <property type="entry name" value="Cupredoxins"/>
    <property type="match status" value="3"/>
</dbReference>
<dbReference type="InterPro" id="IPR045087">
    <property type="entry name" value="Cu-oxidase_fam"/>
</dbReference>
<evidence type="ECO:0000313" key="13">
    <source>
        <dbReference type="EMBL" id="SEP06048.1"/>
    </source>
</evidence>
<evidence type="ECO:0000259" key="11">
    <source>
        <dbReference type="Pfam" id="PF07731"/>
    </source>
</evidence>
<keyword evidence="4" id="KW-0560">Oxidoreductase</keyword>
<proteinExistence type="inferred from homology"/>
<dbReference type="InterPro" id="IPR008972">
    <property type="entry name" value="Cupredoxin"/>
</dbReference>
<dbReference type="PANTHER" id="PTHR48267:SF1">
    <property type="entry name" value="BILIRUBIN OXIDASE"/>
    <property type="match status" value="1"/>
</dbReference>
<dbReference type="CDD" id="cd04232">
    <property type="entry name" value="CuRO_1_CueO_FtsP"/>
    <property type="match status" value="1"/>
</dbReference>
<evidence type="ECO:0000256" key="7">
    <source>
        <dbReference type="ARBA" id="ARBA00042896"/>
    </source>
</evidence>
<dbReference type="CDD" id="cd13890">
    <property type="entry name" value="CuRO_3_CueO_FtsP"/>
    <property type="match status" value="1"/>
</dbReference>
<evidence type="ECO:0000256" key="2">
    <source>
        <dbReference type="ARBA" id="ARBA00011245"/>
    </source>
</evidence>
<reference evidence="14" key="1">
    <citation type="submission" date="2016-10" db="EMBL/GenBank/DDBJ databases">
        <authorList>
            <person name="Varghese N."/>
            <person name="Submissions S."/>
        </authorList>
    </citation>
    <scope>NUCLEOTIDE SEQUENCE [LARGE SCALE GENOMIC DNA]</scope>
    <source>
        <strain evidence="14">DSM 45413</strain>
    </source>
</reference>
<dbReference type="InterPro" id="IPR011706">
    <property type="entry name" value="Cu-oxidase_C"/>
</dbReference>
<dbReference type="Gene3D" id="2.60.40.420">
    <property type="entry name" value="Cupredoxins - blue copper proteins"/>
    <property type="match status" value="3"/>
</dbReference>
<feature type="domain" description="Plastocyanin-like" evidence="11">
    <location>
        <begin position="395"/>
        <end position="514"/>
    </location>
</feature>
<evidence type="ECO:0000256" key="9">
    <source>
        <dbReference type="ARBA" id="ARBA00048092"/>
    </source>
</evidence>
<dbReference type="PROSITE" id="PS51318">
    <property type="entry name" value="TAT"/>
    <property type="match status" value="1"/>
</dbReference>
<dbReference type="InterPro" id="IPR011707">
    <property type="entry name" value="Cu-oxidase-like_N"/>
</dbReference>
<keyword evidence="3" id="KW-0479">Metal-binding</keyword>
<feature type="domain" description="Plastocyanin-like" evidence="12">
    <location>
        <begin position="98"/>
        <end position="209"/>
    </location>
</feature>
<comment type="catalytic activity">
    <reaction evidence="9">
        <text>4 Cu(+) + O2 + 4 H(+) = 4 Cu(2+) + 2 H2O</text>
        <dbReference type="Rhea" id="RHEA:30083"/>
        <dbReference type="ChEBI" id="CHEBI:15377"/>
        <dbReference type="ChEBI" id="CHEBI:15378"/>
        <dbReference type="ChEBI" id="CHEBI:15379"/>
        <dbReference type="ChEBI" id="CHEBI:29036"/>
        <dbReference type="ChEBI" id="CHEBI:49552"/>
        <dbReference type="EC" id="1.16.3.4"/>
    </reaction>
    <physiologicalReaction direction="left-to-right" evidence="9">
        <dbReference type="Rhea" id="RHEA:30084"/>
    </physiologicalReaction>
</comment>
<feature type="region of interest" description="Disordered" evidence="10">
    <location>
        <begin position="41"/>
        <end position="67"/>
    </location>
</feature>
<feature type="compositionally biased region" description="Low complexity" evidence="10">
    <location>
        <begin position="41"/>
        <end position="57"/>
    </location>
</feature>
<evidence type="ECO:0000256" key="8">
    <source>
        <dbReference type="ARBA" id="ARBA00043090"/>
    </source>
</evidence>
<keyword evidence="13" id="KW-0131">Cell cycle</keyword>
<dbReference type="GO" id="GO:0005507">
    <property type="term" value="F:copper ion binding"/>
    <property type="evidence" value="ECO:0007669"/>
    <property type="project" value="InterPro"/>
</dbReference>
<evidence type="ECO:0000256" key="10">
    <source>
        <dbReference type="SAM" id="MobiDB-lite"/>
    </source>
</evidence>
<dbReference type="EMBL" id="FOEE01000009">
    <property type="protein sequence ID" value="SEP06048.1"/>
    <property type="molecule type" value="Genomic_DNA"/>
</dbReference>